<dbReference type="PANTHER" id="PTHR43155">
    <property type="entry name" value="CYCLIC DI-GMP PHOSPHODIESTERASE PA4108-RELATED"/>
    <property type="match status" value="1"/>
</dbReference>
<evidence type="ECO:0000313" key="3">
    <source>
        <dbReference type="Proteomes" id="UP000199158"/>
    </source>
</evidence>
<sequence>MIYVPLKHLKPGMILARDVTCGSCFFSLLVAGQKLSSSIIAKLAKNNIQGVYIQSQFCGDLEVTEVVDSELKQTVITELKHFYNDYASHATISLSSIKAISNTVNDLVNHILSKEECLINIVDIKDYDTYTYTHSMYVCILCILIGIQQCYPKSTLTELGICGLLHDIGKLDVPLEIINKKSVLTNEEFKVMQSHPDKAVVRLSPCHQISSAVLKGILTHHEKYNGTGYPQGLMGKNIPLYGRITALADVYDALTSQRSYRKAWSSSDAIEYMMGCADTHFDFELLQSFLKTVAIYPVGTVVELSNGFIAVVIQNSAQNILRPKIRLLLPQEHTGEEIDLADTNNEYLNVTIKGVADDEMAFPEILFV</sequence>
<dbReference type="STRING" id="474960.SAMN05216180_0150"/>
<proteinExistence type="predicted"/>
<dbReference type="Gene3D" id="1.10.3210.10">
    <property type="entry name" value="Hypothetical protein af1432"/>
    <property type="match status" value="1"/>
</dbReference>
<protein>
    <submittedName>
        <fullName evidence="2">HD-GYP domain, c-di-GMP phosphodiesterase class II (Or its inactivated variant)</fullName>
    </submittedName>
</protein>
<keyword evidence="3" id="KW-1185">Reference proteome</keyword>
<dbReference type="OrthoDB" id="9804747at2"/>
<dbReference type="AlphaFoldDB" id="A0A1H7YNC0"/>
<dbReference type="PROSITE" id="PS51832">
    <property type="entry name" value="HD_GYP"/>
    <property type="match status" value="1"/>
</dbReference>
<feature type="domain" description="HD-GYP" evidence="1">
    <location>
        <begin position="107"/>
        <end position="305"/>
    </location>
</feature>
<dbReference type="InterPro" id="IPR003607">
    <property type="entry name" value="HD/PDEase_dom"/>
</dbReference>
<name>A0A1H7YNC0_9FIRM</name>
<dbReference type="RefSeq" id="WP_092750679.1">
    <property type="nucleotide sequence ID" value="NZ_FOCG01000001.1"/>
</dbReference>
<dbReference type="Proteomes" id="UP000199158">
    <property type="component" value="Unassembled WGS sequence"/>
</dbReference>
<dbReference type="EMBL" id="FOCG01000001">
    <property type="protein sequence ID" value="SEM47722.1"/>
    <property type="molecule type" value="Genomic_DNA"/>
</dbReference>
<dbReference type="SUPFAM" id="SSF109604">
    <property type="entry name" value="HD-domain/PDEase-like"/>
    <property type="match status" value="1"/>
</dbReference>
<organism evidence="2 3">
    <name type="scientific">Hydrogenoanaerobacterium saccharovorans</name>
    <dbReference type="NCBI Taxonomy" id="474960"/>
    <lineage>
        <taxon>Bacteria</taxon>
        <taxon>Bacillati</taxon>
        <taxon>Bacillota</taxon>
        <taxon>Clostridia</taxon>
        <taxon>Eubacteriales</taxon>
        <taxon>Oscillospiraceae</taxon>
        <taxon>Hydrogenoanaerobacterium</taxon>
    </lineage>
</organism>
<evidence type="ECO:0000313" key="2">
    <source>
        <dbReference type="EMBL" id="SEM47722.1"/>
    </source>
</evidence>
<dbReference type="SMART" id="SM00471">
    <property type="entry name" value="HDc"/>
    <property type="match status" value="1"/>
</dbReference>
<evidence type="ECO:0000259" key="1">
    <source>
        <dbReference type="PROSITE" id="PS51832"/>
    </source>
</evidence>
<gene>
    <name evidence="2" type="ORF">SAMN05216180_0150</name>
</gene>
<dbReference type="InterPro" id="IPR037522">
    <property type="entry name" value="HD_GYP_dom"/>
</dbReference>
<accession>A0A1H7YNC0</accession>
<reference evidence="2 3" key="1">
    <citation type="submission" date="2016-10" db="EMBL/GenBank/DDBJ databases">
        <authorList>
            <person name="de Groot N.N."/>
        </authorList>
    </citation>
    <scope>NUCLEOTIDE SEQUENCE [LARGE SCALE GENOMIC DNA]</scope>
    <source>
        <strain evidence="2 3">CGMCC 1.5070</strain>
    </source>
</reference>
<dbReference type="PANTHER" id="PTHR43155:SF2">
    <property type="entry name" value="CYCLIC DI-GMP PHOSPHODIESTERASE PA4108"/>
    <property type="match status" value="1"/>
</dbReference>
<dbReference type="CDD" id="cd00077">
    <property type="entry name" value="HDc"/>
    <property type="match status" value="1"/>
</dbReference>
<dbReference type="Pfam" id="PF13487">
    <property type="entry name" value="HD_5"/>
    <property type="match status" value="1"/>
</dbReference>